<keyword evidence="2" id="KW-1185">Reference proteome</keyword>
<gene>
    <name evidence="1" type="ORF">EWM64_g3726</name>
</gene>
<accession>A0A4Z0A3L9</accession>
<comment type="caution">
    <text evidence="1">The sequence shown here is derived from an EMBL/GenBank/DDBJ whole genome shotgun (WGS) entry which is preliminary data.</text>
</comment>
<protein>
    <submittedName>
        <fullName evidence="1">Uncharacterized protein</fullName>
    </submittedName>
</protein>
<name>A0A4Z0A3L9_9AGAM</name>
<dbReference type="Proteomes" id="UP000298061">
    <property type="component" value="Unassembled WGS sequence"/>
</dbReference>
<reference evidence="1 2" key="1">
    <citation type="submission" date="2019-02" db="EMBL/GenBank/DDBJ databases">
        <title>Genome sequencing of the rare red list fungi Hericium alpestre (H. flagellum).</title>
        <authorList>
            <person name="Buettner E."/>
            <person name="Kellner H."/>
        </authorList>
    </citation>
    <scope>NUCLEOTIDE SEQUENCE [LARGE SCALE GENOMIC DNA]</scope>
    <source>
        <strain evidence="1 2">DSM 108284</strain>
    </source>
</reference>
<evidence type="ECO:0000313" key="2">
    <source>
        <dbReference type="Proteomes" id="UP000298061"/>
    </source>
</evidence>
<dbReference type="EMBL" id="SFCI01000361">
    <property type="protein sequence ID" value="TFY80288.1"/>
    <property type="molecule type" value="Genomic_DNA"/>
</dbReference>
<evidence type="ECO:0000313" key="1">
    <source>
        <dbReference type="EMBL" id="TFY80288.1"/>
    </source>
</evidence>
<organism evidence="1 2">
    <name type="scientific">Hericium alpestre</name>
    <dbReference type="NCBI Taxonomy" id="135208"/>
    <lineage>
        <taxon>Eukaryota</taxon>
        <taxon>Fungi</taxon>
        <taxon>Dikarya</taxon>
        <taxon>Basidiomycota</taxon>
        <taxon>Agaricomycotina</taxon>
        <taxon>Agaricomycetes</taxon>
        <taxon>Russulales</taxon>
        <taxon>Hericiaceae</taxon>
        <taxon>Hericium</taxon>
    </lineage>
</organism>
<dbReference type="AlphaFoldDB" id="A0A4Z0A3L9"/>
<proteinExistence type="predicted"/>
<sequence>MDPVSLVATGAGAVKAAIVVGSVAIKYGPHHQLQTGQHYHTLAADRLSMVRKREIGMPNDVYKELAHNHNA</sequence>